<dbReference type="Proteomes" id="UP000192478">
    <property type="component" value="Chromosome"/>
</dbReference>
<reference evidence="2 3" key="1">
    <citation type="submission" date="2017-03" db="EMBL/GenBank/DDBJ databases">
        <title>Complete sequence of Clostridium formicaceticum DSM 92.</title>
        <authorList>
            <person name="Poehlein A."/>
            <person name="Karl M."/>
            <person name="Bengelsdorf F.R."/>
            <person name="Duerre P."/>
            <person name="Daniel R."/>
        </authorList>
    </citation>
    <scope>NUCLEOTIDE SEQUENCE [LARGE SCALE GENOMIC DNA]</scope>
    <source>
        <strain evidence="2 3">DSM 92</strain>
    </source>
</reference>
<sequence length="115" mass="13146">MEEKMFLMLEKIYSELQGVKGEVGGLKSEVEDFKSEVEDLKSEVKENSQRLTGVETRLTKLETKVENEVVTKINSLFDGYLQNTEAINRVEGKVDHLTEKVEKQELEIRVIKGGK</sequence>
<organism evidence="2 3">
    <name type="scientific">Clostridium formicaceticum</name>
    <dbReference type="NCBI Taxonomy" id="1497"/>
    <lineage>
        <taxon>Bacteria</taxon>
        <taxon>Bacillati</taxon>
        <taxon>Bacillota</taxon>
        <taxon>Clostridia</taxon>
        <taxon>Eubacteriales</taxon>
        <taxon>Clostridiaceae</taxon>
        <taxon>Clostridium</taxon>
    </lineage>
</organism>
<name>A0AAC9WFE9_9CLOT</name>
<dbReference type="AlphaFoldDB" id="A0AAC9WFE9"/>
<dbReference type="Gene3D" id="1.10.287.1490">
    <property type="match status" value="1"/>
</dbReference>
<proteinExistence type="predicted"/>
<keyword evidence="1" id="KW-0175">Coiled coil</keyword>
<feature type="coiled-coil region" evidence="1">
    <location>
        <begin position="23"/>
        <end position="57"/>
    </location>
</feature>
<dbReference type="SUPFAM" id="SSF57997">
    <property type="entry name" value="Tropomyosin"/>
    <property type="match status" value="1"/>
</dbReference>
<evidence type="ECO:0000313" key="2">
    <source>
        <dbReference type="EMBL" id="ARE85815.1"/>
    </source>
</evidence>
<dbReference type="RefSeq" id="WP_081561867.1">
    <property type="nucleotide sequence ID" value="NZ_CP017603.1"/>
</dbReference>
<evidence type="ECO:0000256" key="1">
    <source>
        <dbReference type="SAM" id="Coils"/>
    </source>
</evidence>
<dbReference type="EMBL" id="CP020559">
    <property type="protein sequence ID" value="ARE85815.1"/>
    <property type="molecule type" value="Genomic_DNA"/>
</dbReference>
<gene>
    <name evidence="2" type="ORF">CLFO_01310</name>
</gene>
<protein>
    <submittedName>
        <fullName evidence="2">Uncharacterized protein</fullName>
    </submittedName>
</protein>
<evidence type="ECO:0000313" key="3">
    <source>
        <dbReference type="Proteomes" id="UP000192478"/>
    </source>
</evidence>
<accession>A0AAC9WFE9</accession>